<dbReference type="SUPFAM" id="SSF46689">
    <property type="entry name" value="Homeodomain-like"/>
    <property type="match status" value="1"/>
</dbReference>
<dbReference type="Pfam" id="PF00440">
    <property type="entry name" value="TetR_N"/>
    <property type="match status" value="1"/>
</dbReference>
<dbReference type="Proteomes" id="UP000477722">
    <property type="component" value="Unassembled WGS sequence"/>
</dbReference>
<dbReference type="PROSITE" id="PS50977">
    <property type="entry name" value="HTH_TETR_2"/>
    <property type="match status" value="1"/>
</dbReference>
<sequence>MAGTAPTEGRRERKKRETRERISDIATGMFLERGFEAVTIAEIAEAADVSVNTVYNYFPTKEDLFFDRAEEMTDRPAKAVREREPGWSAADAILGQMRQAIRDRSIYAGMMEGYDRFMRCIRESPVLLARLMLIQHRTTERLTETLRAETGAAPGDPLPELVASQLVGFSNVLFRSAVLSVADGTPVEEVAADSLAKLDAFETLTTDVFLNYATRAGG</sequence>
<accession>A0A6G4WQ55</accession>
<keyword evidence="3" id="KW-0804">Transcription</keyword>
<dbReference type="InterPro" id="IPR009057">
    <property type="entry name" value="Homeodomain-like_sf"/>
</dbReference>
<dbReference type="PANTHER" id="PTHR30055:SF234">
    <property type="entry name" value="HTH-TYPE TRANSCRIPTIONAL REGULATOR BETI"/>
    <property type="match status" value="1"/>
</dbReference>
<dbReference type="PRINTS" id="PR00455">
    <property type="entry name" value="HTHTETR"/>
</dbReference>
<dbReference type="EMBL" id="JAAKZZ010000018">
    <property type="protein sequence ID" value="NGO67399.1"/>
    <property type="molecule type" value="Genomic_DNA"/>
</dbReference>
<keyword evidence="7" id="KW-1185">Reference proteome</keyword>
<dbReference type="RefSeq" id="WP_165297060.1">
    <property type="nucleotide sequence ID" value="NZ_JAAKZZ010000018.1"/>
</dbReference>
<dbReference type="Gene3D" id="1.10.10.60">
    <property type="entry name" value="Homeodomain-like"/>
    <property type="match status" value="1"/>
</dbReference>
<reference evidence="6 7" key="1">
    <citation type="submission" date="2020-02" db="EMBL/GenBank/DDBJ databases">
        <title>Whole-genome analyses of novel actinobacteria.</title>
        <authorList>
            <person name="Sahin N."/>
            <person name="Tatar D."/>
        </authorList>
    </citation>
    <scope>NUCLEOTIDE SEQUENCE [LARGE SCALE GENOMIC DNA]</scope>
    <source>
        <strain evidence="6 7">SB3404</strain>
    </source>
</reference>
<evidence type="ECO:0000259" key="5">
    <source>
        <dbReference type="PROSITE" id="PS50977"/>
    </source>
</evidence>
<dbReference type="PANTHER" id="PTHR30055">
    <property type="entry name" value="HTH-TYPE TRANSCRIPTIONAL REGULATOR RUTR"/>
    <property type="match status" value="1"/>
</dbReference>
<evidence type="ECO:0000256" key="4">
    <source>
        <dbReference type="PROSITE-ProRule" id="PRU00335"/>
    </source>
</evidence>
<evidence type="ECO:0000313" key="7">
    <source>
        <dbReference type="Proteomes" id="UP000477722"/>
    </source>
</evidence>
<organism evidence="6 7">
    <name type="scientific">Streptomyces boncukensis</name>
    <dbReference type="NCBI Taxonomy" id="2711219"/>
    <lineage>
        <taxon>Bacteria</taxon>
        <taxon>Bacillati</taxon>
        <taxon>Actinomycetota</taxon>
        <taxon>Actinomycetes</taxon>
        <taxon>Kitasatosporales</taxon>
        <taxon>Streptomycetaceae</taxon>
        <taxon>Streptomyces</taxon>
    </lineage>
</organism>
<evidence type="ECO:0000256" key="3">
    <source>
        <dbReference type="ARBA" id="ARBA00023163"/>
    </source>
</evidence>
<keyword evidence="2 4" id="KW-0238">DNA-binding</keyword>
<proteinExistence type="predicted"/>
<dbReference type="InterPro" id="IPR001647">
    <property type="entry name" value="HTH_TetR"/>
</dbReference>
<evidence type="ECO:0000313" key="6">
    <source>
        <dbReference type="EMBL" id="NGO67399.1"/>
    </source>
</evidence>
<feature type="domain" description="HTH tetR-type" evidence="5">
    <location>
        <begin position="16"/>
        <end position="76"/>
    </location>
</feature>
<dbReference type="GO" id="GO:0003700">
    <property type="term" value="F:DNA-binding transcription factor activity"/>
    <property type="evidence" value="ECO:0007669"/>
    <property type="project" value="TreeGrafter"/>
</dbReference>
<dbReference type="InterPro" id="IPR050109">
    <property type="entry name" value="HTH-type_TetR-like_transc_reg"/>
</dbReference>
<protein>
    <submittedName>
        <fullName evidence="6">Helix-turn-helix transcriptional regulator</fullName>
    </submittedName>
</protein>
<evidence type="ECO:0000256" key="1">
    <source>
        <dbReference type="ARBA" id="ARBA00023015"/>
    </source>
</evidence>
<name>A0A6G4WQ55_9ACTN</name>
<comment type="caution">
    <text evidence="6">The sequence shown here is derived from an EMBL/GenBank/DDBJ whole genome shotgun (WGS) entry which is preliminary data.</text>
</comment>
<feature type="DNA-binding region" description="H-T-H motif" evidence="4">
    <location>
        <begin position="39"/>
        <end position="58"/>
    </location>
</feature>
<dbReference type="AlphaFoldDB" id="A0A6G4WQ55"/>
<gene>
    <name evidence="6" type="ORF">G5C65_03325</name>
</gene>
<keyword evidence="1" id="KW-0805">Transcription regulation</keyword>
<dbReference type="GO" id="GO:0000976">
    <property type="term" value="F:transcription cis-regulatory region binding"/>
    <property type="evidence" value="ECO:0007669"/>
    <property type="project" value="TreeGrafter"/>
</dbReference>
<evidence type="ECO:0000256" key="2">
    <source>
        <dbReference type="ARBA" id="ARBA00023125"/>
    </source>
</evidence>
<dbReference type="Gene3D" id="1.10.357.10">
    <property type="entry name" value="Tetracycline Repressor, domain 2"/>
    <property type="match status" value="1"/>
</dbReference>